<reference evidence="3" key="1">
    <citation type="submission" date="2022-11" db="UniProtKB">
        <authorList>
            <consortium name="WormBaseParasite"/>
        </authorList>
    </citation>
    <scope>IDENTIFICATION</scope>
</reference>
<evidence type="ECO:0000256" key="1">
    <source>
        <dbReference type="SAM" id="Phobius"/>
    </source>
</evidence>
<organism evidence="2 3">
    <name type="scientific">Romanomermis culicivorax</name>
    <name type="common">Nematode worm</name>
    <dbReference type="NCBI Taxonomy" id="13658"/>
    <lineage>
        <taxon>Eukaryota</taxon>
        <taxon>Metazoa</taxon>
        <taxon>Ecdysozoa</taxon>
        <taxon>Nematoda</taxon>
        <taxon>Enoplea</taxon>
        <taxon>Dorylaimia</taxon>
        <taxon>Mermithida</taxon>
        <taxon>Mermithoidea</taxon>
        <taxon>Mermithidae</taxon>
        <taxon>Romanomermis</taxon>
    </lineage>
</organism>
<dbReference type="WBParaSite" id="nRc.2.0.1.t21056-RA">
    <property type="protein sequence ID" value="nRc.2.0.1.t21056-RA"/>
    <property type="gene ID" value="nRc.2.0.1.g21056"/>
</dbReference>
<evidence type="ECO:0000313" key="2">
    <source>
        <dbReference type="Proteomes" id="UP000887565"/>
    </source>
</evidence>
<keyword evidence="1" id="KW-0812">Transmembrane</keyword>
<accession>A0A915J3Q9</accession>
<dbReference type="AlphaFoldDB" id="A0A915J3Q9"/>
<keyword evidence="1" id="KW-1133">Transmembrane helix</keyword>
<protein>
    <submittedName>
        <fullName evidence="3">Uncharacterized protein</fullName>
    </submittedName>
</protein>
<evidence type="ECO:0000313" key="3">
    <source>
        <dbReference type="WBParaSite" id="nRc.2.0.1.t21056-RA"/>
    </source>
</evidence>
<dbReference type="Proteomes" id="UP000887565">
    <property type="component" value="Unplaced"/>
</dbReference>
<keyword evidence="2" id="KW-1185">Reference proteome</keyword>
<name>A0A915J3Q9_ROMCU</name>
<sequence length="93" mass="10619">MEGEMANKYKEMGLIQINAYLVCILFYVTTHFSTQLDSPLAKFRRLKSKTQFEKQASALHGGRSVKKFPNIVPKYKKNTIIDTDVAICTPSYI</sequence>
<proteinExistence type="predicted"/>
<keyword evidence="1" id="KW-0472">Membrane</keyword>
<feature type="transmembrane region" description="Helical" evidence="1">
    <location>
        <begin position="12"/>
        <end position="29"/>
    </location>
</feature>